<gene>
    <name evidence="1" type="ORF">ABIF63_001309</name>
</gene>
<dbReference type="EMBL" id="JBEPTQ010000002">
    <property type="protein sequence ID" value="MET4717203.1"/>
    <property type="molecule type" value="Genomic_DNA"/>
</dbReference>
<reference evidence="1 2" key="1">
    <citation type="submission" date="2024-06" db="EMBL/GenBank/DDBJ databases">
        <title>Genomic Encyclopedia of Type Strains, Phase V (KMG-V): Genome sequencing to study the core and pangenomes of soil and plant-associated prokaryotes.</title>
        <authorList>
            <person name="Whitman W."/>
        </authorList>
    </citation>
    <scope>NUCLEOTIDE SEQUENCE [LARGE SCALE GENOMIC DNA]</scope>
    <source>
        <strain evidence="1 2">USDA 160</strain>
    </source>
</reference>
<dbReference type="Proteomes" id="UP001549291">
    <property type="component" value="Unassembled WGS sequence"/>
</dbReference>
<accession>A0ABV2RJU5</accession>
<comment type="caution">
    <text evidence="1">The sequence shown here is derived from an EMBL/GenBank/DDBJ whole genome shotgun (WGS) entry which is preliminary data.</text>
</comment>
<keyword evidence="2" id="KW-1185">Reference proteome</keyword>
<organism evidence="1 2">
    <name type="scientific">Bradyrhizobium japonicum</name>
    <dbReference type="NCBI Taxonomy" id="375"/>
    <lineage>
        <taxon>Bacteria</taxon>
        <taxon>Pseudomonadati</taxon>
        <taxon>Pseudomonadota</taxon>
        <taxon>Alphaproteobacteria</taxon>
        <taxon>Hyphomicrobiales</taxon>
        <taxon>Nitrobacteraceae</taxon>
        <taxon>Bradyrhizobium</taxon>
    </lineage>
</organism>
<name>A0ABV2RJU5_BRAJP</name>
<protein>
    <submittedName>
        <fullName evidence="1">Uncharacterized protein</fullName>
    </submittedName>
</protein>
<proteinExistence type="predicted"/>
<dbReference type="RefSeq" id="WP_354268563.1">
    <property type="nucleotide sequence ID" value="NZ_JBEPTQ010000002.1"/>
</dbReference>
<evidence type="ECO:0000313" key="1">
    <source>
        <dbReference type="EMBL" id="MET4717203.1"/>
    </source>
</evidence>
<sequence length="104" mass="11857">MNKSYLVQVLVPKERGNGEPLSQRWFEDFLEELTGLFGGATSFLRAPGQGLWQSGGGTEKDSIAVVEVMVEEIDGSYWKSLRERLERELSQDEIVIRAQEIRRL</sequence>
<evidence type="ECO:0000313" key="2">
    <source>
        <dbReference type="Proteomes" id="UP001549291"/>
    </source>
</evidence>